<dbReference type="GO" id="GO:0008910">
    <property type="term" value="F:kanamycin kinase activity"/>
    <property type="evidence" value="ECO:0007669"/>
    <property type="project" value="UniProtKB-EC"/>
</dbReference>
<keyword evidence="2 8" id="KW-0808">Transferase</keyword>
<evidence type="ECO:0000313" key="8">
    <source>
        <dbReference type="EMBL" id="MPM30950.1"/>
    </source>
</evidence>
<evidence type="ECO:0000259" key="7">
    <source>
        <dbReference type="Pfam" id="PF01636"/>
    </source>
</evidence>
<feature type="domain" description="Aminoglycoside phosphotransferase" evidence="7">
    <location>
        <begin position="29"/>
        <end position="255"/>
    </location>
</feature>
<dbReference type="InterPro" id="IPR051678">
    <property type="entry name" value="AGP_Transferase"/>
</dbReference>
<dbReference type="Pfam" id="PF01636">
    <property type="entry name" value="APH"/>
    <property type="match status" value="1"/>
</dbReference>
<dbReference type="NCBIfam" id="NF033068">
    <property type="entry name" value="APH_3p"/>
    <property type="match status" value="1"/>
</dbReference>
<keyword evidence="6" id="KW-0046">Antibiotic resistance</keyword>
<protein>
    <submittedName>
        <fullName evidence="8">Aminoglycoside 3'-phosphotransferase</fullName>
        <ecNumber evidence="8">2.7.1.95</ecNumber>
    </submittedName>
</protein>
<dbReference type="InterPro" id="IPR002575">
    <property type="entry name" value="Aminoglycoside_PTrfase"/>
</dbReference>
<dbReference type="GO" id="GO:0005524">
    <property type="term" value="F:ATP binding"/>
    <property type="evidence" value="ECO:0007669"/>
    <property type="project" value="UniProtKB-KW"/>
</dbReference>
<keyword evidence="4" id="KW-0418">Kinase</keyword>
<dbReference type="PANTHER" id="PTHR21310:SF41">
    <property type="entry name" value="3'-PHOSPHOTRANSFERASE, PUTATIVE-RELATED"/>
    <property type="match status" value="1"/>
</dbReference>
<dbReference type="PANTHER" id="PTHR21310">
    <property type="entry name" value="AMINOGLYCOSIDE PHOSPHOTRANSFERASE-RELATED-RELATED"/>
    <property type="match status" value="1"/>
</dbReference>
<dbReference type="EMBL" id="VSSQ01005936">
    <property type="protein sequence ID" value="MPM30950.1"/>
    <property type="molecule type" value="Genomic_DNA"/>
</dbReference>
<evidence type="ECO:0000256" key="2">
    <source>
        <dbReference type="ARBA" id="ARBA00022679"/>
    </source>
</evidence>
<reference evidence="8" key="1">
    <citation type="submission" date="2019-08" db="EMBL/GenBank/DDBJ databases">
        <authorList>
            <person name="Kucharzyk K."/>
            <person name="Murdoch R.W."/>
            <person name="Higgins S."/>
            <person name="Loffler F."/>
        </authorList>
    </citation>
    <scope>NUCLEOTIDE SEQUENCE</scope>
</reference>
<dbReference type="AlphaFoldDB" id="A0A644YR22"/>
<keyword evidence="3" id="KW-0547">Nucleotide-binding</keyword>
<dbReference type="EC" id="2.7.1.95" evidence="8"/>
<sequence>MRIDEIICSFPKELKELLEGCSYEENKVGCSDTMVYKVISKDGKDNRYLKVSSNEFENFNYEVDLLNWINGKLPVPRALYHGHSGEYEFFLMSEICGKDSSVIDEGTDKIKVAQALARGLRVIHSVPIKHCNFDQSLETKLKIAEFNVENHLVDEEDIKSSDPNITPEKILKELQENKPNNEDSVLTHGDYCLPNIILDKDYNISGFIDWGRGGVCDRHQDIGIGCRSIKRNLGEEMVPVFLEEYGLDKIDYSKIDYYILLDELF</sequence>
<dbReference type="InterPro" id="IPR011009">
    <property type="entry name" value="Kinase-like_dom_sf"/>
</dbReference>
<dbReference type="Gene3D" id="3.90.1200.10">
    <property type="match status" value="1"/>
</dbReference>
<accession>A0A644YR22</accession>
<evidence type="ECO:0000256" key="6">
    <source>
        <dbReference type="ARBA" id="ARBA00023251"/>
    </source>
</evidence>
<evidence type="ECO:0000256" key="4">
    <source>
        <dbReference type="ARBA" id="ARBA00022777"/>
    </source>
</evidence>
<dbReference type="GO" id="GO:0046677">
    <property type="term" value="P:response to antibiotic"/>
    <property type="evidence" value="ECO:0007669"/>
    <property type="project" value="UniProtKB-KW"/>
</dbReference>
<dbReference type="CDD" id="cd05150">
    <property type="entry name" value="APH"/>
    <property type="match status" value="1"/>
</dbReference>
<evidence type="ECO:0000256" key="1">
    <source>
        <dbReference type="ARBA" id="ARBA00006219"/>
    </source>
</evidence>
<comment type="caution">
    <text evidence="8">The sequence shown here is derived from an EMBL/GenBank/DDBJ whole genome shotgun (WGS) entry which is preliminary data.</text>
</comment>
<evidence type="ECO:0000256" key="5">
    <source>
        <dbReference type="ARBA" id="ARBA00022840"/>
    </source>
</evidence>
<gene>
    <name evidence="8" type="primary">aphA4</name>
    <name evidence="8" type="ORF">SDC9_77503</name>
</gene>
<comment type="similarity">
    <text evidence="1">Belongs to the aminoglycoside phosphotransferase family.</text>
</comment>
<evidence type="ECO:0000256" key="3">
    <source>
        <dbReference type="ARBA" id="ARBA00022741"/>
    </source>
</evidence>
<dbReference type="InterPro" id="IPR024165">
    <property type="entry name" value="Kan/Strep_kinase"/>
</dbReference>
<dbReference type="SUPFAM" id="SSF56112">
    <property type="entry name" value="Protein kinase-like (PK-like)"/>
    <property type="match status" value="1"/>
</dbReference>
<proteinExistence type="inferred from homology"/>
<organism evidence="8">
    <name type="scientific">bioreactor metagenome</name>
    <dbReference type="NCBI Taxonomy" id="1076179"/>
    <lineage>
        <taxon>unclassified sequences</taxon>
        <taxon>metagenomes</taxon>
        <taxon>ecological metagenomes</taxon>
    </lineage>
</organism>
<name>A0A644YR22_9ZZZZ</name>
<keyword evidence="5" id="KW-0067">ATP-binding</keyword>
<dbReference type="PIRSF" id="PIRSF000706">
    <property type="entry name" value="Kanamycin_kin"/>
    <property type="match status" value="1"/>
</dbReference>
<dbReference type="Gene3D" id="3.30.200.20">
    <property type="entry name" value="Phosphorylase Kinase, domain 1"/>
    <property type="match status" value="1"/>
</dbReference>